<reference evidence="4" key="1">
    <citation type="journal article" date="2019" name="Int. J. Syst. Evol. Microbiol.">
        <title>The Global Catalogue of Microorganisms (GCM) 10K type strain sequencing project: providing services to taxonomists for standard genome sequencing and annotation.</title>
        <authorList>
            <consortium name="The Broad Institute Genomics Platform"/>
            <consortium name="The Broad Institute Genome Sequencing Center for Infectious Disease"/>
            <person name="Wu L."/>
            <person name="Ma J."/>
        </authorList>
    </citation>
    <scope>NUCLEOTIDE SEQUENCE [LARGE SCALE GENOMIC DNA]</scope>
    <source>
        <strain evidence="4">CCUG 60214</strain>
    </source>
</reference>
<dbReference type="InterPro" id="IPR025161">
    <property type="entry name" value="IS402-like_dom"/>
</dbReference>
<keyword evidence="4" id="KW-1185">Reference proteome</keyword>
<dbReference type="Pfam" id="PF13340">
    <property type="entry name" value="DUF4096"/>
    <property type="match status" value="1"/>
</dbReference>
<dbReference type="Proteomes" id="UP001597168">
    <property type="component" value="Unassembled WGS sequence"/>
</dbReference>
<accession>A0ABW3QQ83</accession>
<name>A0ABW3QQ83_9PSEU</name>
<dbReference type="RefSeq" id="WP_380721606.1">
    <property type="nucleotide sequence ID" value="NZ_JBHTLK010000023.1"/>
</dbReference>
<feature type="domain" description="Insertion element IS402-like" evidence="2">
    <location>
        <begin position="43"/>
        <end position="89"/>
    </location>
</feature>
<protein>
    <submittedName>
        <fullName evidence="3">Transposase</fullName>
    </submittedName>
</protein>
<sequence length="108" mass="12250">MGSSRESRSRIKAGSRPAGPADPTRPAVARSGVPGRSGWRWAGQREKHCRRVILYVVDNGIKWRALPADFPPWTTVYKRFTAWEKTGAVRGRSPRQAPCRRYWNGTSR</sequence>
<evidence type="ECO:0000313" key="3">
    <source>
        <dbReference type="EMBL" id="MFD1146958.1"/>
    </source>
</evidence>
<feature type="region of interest" description="Disordered" evidence="1">
    <location>
        <begin position="88"/>
        <end position="108"/>
    </location>
</feature>
<gene>
    <name evidence="3" type="ORF">ACFQ3T_07465</name>
</gene>
<evidence type="ECO:0000256" key="1">
    <source>
        <dbReference type="SAM" id="MobiDB-lite"/>
    </source>
</evidence>
<evidence type="ECO:0000259" key="2">
    <source>
        <dbReference type="Pfam" id="PF13340"/>
    </source>
</evidence>
<organism evidence="3 4">
    <name type="scientific">Saccharothrix hoggarensis</name>
    <dbReference type="NCBI Taxonomy" id="913853"/>
    <lineage>
        <taxon>Bacteria</taxon>
        <taxon>Bacillati</taxon>
        <taxon>Actinomycetota</taxon>
        <taxon>Actinomycetes</taxon>
        <taxon>Pseudonocardiales</taxon>
        <taxon>Pseudonocardiaceae</taxon>
        <taxon>Saccharothrix</taxon>
    </lineage>
</organism>
<dbReference type="EMBL" id="JBHTLK010000023">
    <property type="protein sequence ID" value="MFD1146958.1"/>
    <property type="molecule type" value="Genomic_DNA"/>
</dbReference>
<proteinExistence type="predicted"/>
<evidence type="ECO:0000313" key="4">
    <source>
        <dbReference type="Proteomes" id="UP001597168"/>
    </source>
</evidence>
<feature type="region of interest" description="Disordered" evidence="1">
    <location>
        <begin position="1"/>
        <end position="39"/>
    </location>
</feature>
<comment type="caution">
    <text evidence="3">The sequence shown here is derived from an EMBL/GenBank/DDBJ whole genome shotgun (WGS) entry which is preliminary data.</text>
</comment>